<dbReference type="GO" id="GO:0046872">
    <property type="term" value="F:metal ion binding"/>
    <property type="evidence" value="ECO:0007669"/>
    <property type="project" value="UniProtKB-KW"/>
</dbReference>
<dbReference type="GO" id="GO:0004853">
    <property type="term" value="F:uroporphyrinogen decarboxylase activity"/>
    <property type="evidence" value="ECO:0007669"/>
    <property type="project" value="InterPro"/>
</dbReference>
<dbReference type="GO" id="GO:0006779">
    <property type="term" value="P:porphyrin-containing compound biosynthetic process"/>
    <property type="evidence" value="ECO:0007669"/>
    <property type="project" value="InterPro"/>
</dbReference>
<evidence type="ECO:0000256" key="6">
    <source>
        <dbReference type="ARBA" id="ARBA00022994"/>
    </source>
</evidence>
<organism evidence="8 9">
    <name type="scientific">Clostridium fermenticellae</name>
    <dbReference type="NCBI Taxonomy" id="2068654"/>
    <lineage>
        <taxon>Bacteria</taxon>
        <taxon>Bacillati</taxon>
        <taxon>Bacillota</taxon>
        <taxon>Clostridia</taxon>
        <taxon>Eubacteriales</taxon>
        <taxon>Clostridiaceae</taxon>
        <taxon>Clostridium</taxon>
    </lineage>
</organism>
<evidence type="ECO:0000313" key="9">
    <source>
        <dbReference type="Proteomes" id="UP000266301"/>
    </source>
</evidence>
<reference evidence="8 9" key="1">
    <citation type="journal article" date="2019" name="Int. J. Syst. Evol. Microbiol.">
        <title>Clostridium fermenticellae sp. nov., isolated from the mud in a fermentation cellar for the production of the Chinese liquor, baijiu.</title>
        <authorList>
            <person name="Xu P.X."/>
            <person name="Chai L.J."/>
            <person name="Qiu T."/>
            <person name="Zhang X.J."/>
            <person name="Lu Z.M."/>
            <person name="Xiao C."/>
            <person name="Wang S.T."/>
            <person name="Shen C.H."/>
            <person name="Shi J.S."/>
            <person name="Xu Z.H."/>
        </authorList>
    </citation>
    <scope>NUCLEOTIDE SEQUENCE [LARGE SCALE GENOMIC DNA]</scope>
    <source>
        <strain evidence="8 9">JN500901</strain>
    </source>
</reference>
<keyword evidence="6" id="KW-0484">Methanogenesis</keyword>
<evidence type="ECO:0000256" key="4">
    <source>
        <dbReference type="ARBA" id="ARBA00022723"/>
    </source>
</evidence>
<dbReference type="PANTHER" id="PTHR47099">
    <property type="entry name" value="METHYLCOBAMIDE:COM METHYLTRANSFERASE MTBA"/>
    <property type="match status" value="1"/>
</dbReference>
<sequence length="347" mass="38697">MLTPKERLNLALKNKQVDRPPCICPGGMMNMIIEDLMDISGYKWPEAHTNPEIMANLAISMYKEGGFENFGVPFCMTIEAEAMGATVDLGNKTTEPRVIKYPIDSVVDWRKLKSINLNEGREKVVLDAIKIIKEKNLPVPIMANLTGPISVASSLMEPMNFYKELVRKKEEAHKFISFVTDNLIQFGKAQLLAGANVITISDPSGTGEILGPKLFKEFAIHYLNRIIDELKDYTDGTIIHICGRLKSIYKELNDLHSDVISFDSISSVTQVRKNVNNKVVMGNVSTLSIQNSTPNEVEKLANTCMDLGVNILSPACGIGIKSHIENVRAMVNAAKKRKYVYFTRKCK</sequence>
<comment type="cofactor">
    <cofactor evidence="1">
        <name>Zn(2+)</name>
        <dbReference type="ChEBI" id="CHEBI:29105"/>
    </cofactor>
</comment>
<dbReference type="NCBIfam" id="TIGR01463">
    <property type="entry name" value="mtaA_cmuA"/>
    <property type="match status" value="1"/>
</dbReference>
<evidence type="ECO:0000256" key="5">
    <source>
        <dbReference type="ARBA" id="ARBA00022833"/>
    </source>
</evidence>
<keyword evidence="3 8" id="KW-0808">Transferase</keyword>
<accession>A0A386H2H6</accession>
<evidence type="ECO:0000313" key="8">
    <source>
        <dbReference type="EMBL" id="AYD39745.1"/>
    </source>
</evidence>
<keyword evidence="5" id="KW-0862">Zinc</keyword>
<dbReference type="EMBL" id="CP032416">
    <property type="protein sequence ID" value="AYD39745.1"/>
    <property type="molecule type" value="Genomic_DNA"/>
</dbReference>
<evidence type="ECO:0000256" key="3">
    <source>
        <dbReference type="ARBA" id="ARBA00022679"/>
    </source>
</evidence>
<dbReference type="AlphaFoldDB" id="A0A386H2H6"/>
<dbReference type="Pfam" id="PF01208">
    <property type="entry name" value="URO-D"/>
    <property type="match status" value="1"/>
</dbReference>
<proteinExistence type="predicted"/>
<dbReference type="InterPro" id="IPR000257">
    <property type="entry name" value="Uroporphyrinogen_deCOase"/>
</dbReference>
<evidence type="ECO:0000256" key="1">
    <source>
        <dbReference type="ARBA" id="ARBA00001947"/>
    </source>
</evidence>
<name>A0A386H2H6_9CLOT</name>
<dbReference type="OrthoDB" id="8452307at2"/>
<dbReference type="EC" id="2.1.1.-" evidence="8"/>
<feature type="domain" description="Uroporphyrinogen decarboxylase (URO-D)" evidence="7">
    <location>
        <begin position="3"/>
        <end position="336"/>
    </location>
</feature>
<gene>
    <name evidence="8" type="ORF">D4Z93_04100</name>
</gene>
<dbReference type="InterPro" id="IPR006360">
    <property type="entry name" value="Mtase_MtaA_CmuA"/>
</dbReference>
<dbReference type="Gene3D" id="3.20.20.210">
    <property type="match status" value="1"/>
</dbReference>
<protein>
    <submittedName>
        <fullName evidence="8">MtaA/CmuA family methyltransferase</fullName>
        <ecNumber evidence="8">2.1.1.-</ecNumber>
    </submittedName>
</protein>
<dbReference type="PANTHER" id="PTHR47099:SF1">
    <property type="entry name" value="METHYLCOBAMIDE:COM METHYLTRANSFERASE MTBA"/>
    <property type="match status" value="1"/>
</dbReference>
<dbReference type="GO" id="GO:0015948">
    <property type="term" value="P:methanogenesis"/>
    <property type="evidence" value="ECO:0007669"/>
    <property type="project" value="UniProtKB-KW"/>
</dbReference>
<dbReference type="SUPFAM" id="SSF51726">
    <property type="entry name" value="UROD/MetE-like"/>
    <property type="match status" value="1"/>
</dbReference>
<dbReference type="InterPro" id="IPR038071">
    <property type="entry name" value="UROD/MetE-like_sf"/>
</dbReference>
<dbReference type="GO" id="GO:0032259">
    <property type="term" value="P:methylation"/>
    <property type="evidence" value="ECO:0007669"/>
    <property type="project" value="UniProtKB-KW"/>
</dbReference>
<keyword evidence="2 8" id="KW-0489">Methyltransferase</keyword>
<dbReference type="KEGG" id="cfer:D4Z93_04100"/>
<dbReference type="GO" id="GO:0008168">
    <property type="term" value="F:methyltransferase activity"/>
    <property type="evidence" value="ECO:0007669"/>
    <property type="project" value="UniProtKB-KW"/>
</dbReference>
<evidence type="ECO:0000256" key="2">
    <source>
        <dbReference type="ARBA" id="ARBA00022603"/>
    </source>
</evidence>
<evidence type="ECO:0000259" key="7">
    <source>
        <dbReference type="Pfam" id="PF01208"/>
    </source>
</evidence>
<dbReference type="Proteomes" id="UP000266301">
    <property type="component" value="Chromosome"/>
</dbReference>
<keyword evidence="9" id="KW-1185">Reference proteome</keyword>
<dbReference type="NCBIfam" id="NF004889">
    <property type="entry name" value="PRK06252.1"/>
    <property type="match status" value="1"/>
</dbReference>
<dbReference type="GO" id="GO:0006730">
    <property type="term" value="P:one-carbon metabolic process"/>
    <property type="evidence" value="ECO:0007669"/>
    <property type="project" value="InterPro"/>
</dbReference>
<dbReference type="InterPro" id="IPR052024">
    <property type="entry name" value="Methanogen_methyltrans"/>
</dbReference>
<dbReference type="RefSeq" id="WP_119970628.1">
    <property type="nucleotide sequence ID" value="NZ_CP032416.1"/>
</dbReference>
<keyword evidence="4" id="KW-0479">Metal-binding</keyword>